<evidence type="ECO:0000313" key="6">
    <source>
        <dbReference type="Proteomes" id="UP001600064"/>
    </source>
</evidence>
<dbReference type="Pfam" id="PF00023">
    <property type="entry name" value="Ank"/>
    <property type="match status" value="3"/>
</dbReference>
<dbReference type="Proteomes" id="UP001600064">
    <property type="component" value="Unassembled WGS sequence"/>
</dbReference>
<keyword evidence="6" id="KW-1185">Reference proteome</keyword>
<dbReference type="Gene3D" id="1.25.40.20">
    <property type="entry name" value="Ankyrin repeat-containing domain"/>
    <property type="match status" value="4"/>
</dbReference>
<feature type="repeat" description="ANK" evidence="3">
    <location>
        <begin position="153"/>
        <end position="182"/>
    </location>
</feature>
<dbReference type="PANTHER" id="PTHR24123:SF33">
    <property type="entry name" value="PROTEIN HOS4"/>
    <property type="match status" value="1"/>
</dbReference>
<protein>
    <recommendedName>
        <fullName evidence="7">Ankyrin</fullName>
    </recommendedName>
</protein>
<dbReference type="InterPro" id="IPR051165">
    <property type="entry name" value="Multifunctional_ANK_Repeat"/>
</dbReference>
<feature type="region of interest" description="Disordered" evidence="4">
    <location>
        <begin position="372"/>
        <end position="410"/>
    </location>
</feature>
<keyword evidence="1" id="KW-0677">Repeat</keyword>
<evidence type="ECO:0008006" key="7">
    <source>
        <dbReference type="Google" id="ProtNLM"/>
    </source>
</evidence>
<feature type="region of interest" description="Disordered" evidence="4">
    <location>
        <begin position="19"/>
        <end position="52"/>
    </location>
</feature>
<feature type="repeat" description="ANK" evidence="3">
    <location>
        <begin position="293"/>
        <end position="325"/>
    </location>
</feature>
<dbReference type="PROSITE" id="PS50088">
    <property type="entry name" value="ANK_REPEAT"/>
    <property type="match status" value="4"/>
</dbReference>
<dbReference type="SMART" id="SM00248">
    <property type="entry name" value="ANK"/>
    <property type="match status" value="7"/>
</dbReference>
<feature type="compositionally biased region" description="Basic residues" evidence="4">
    <location>
        <begin position="486"/>
        <end position="501"/>
    </location>
</feature>
<dbReference type="GeneID" id="98128749"/>
<evidence type="ECO:0000256" key="4">
    <source>
        <dbReference type="SAM" id="MobiDB-lite"/>
    </source>
</evidence>
<dbReference type="EMBL" id="JAZGUE010000007">
    <property type="protein sequence ID" value="KAL2264789.1"/>
    <property type="molecule type" value="Genomic_DNA"/>
</dbReference>
<feature type="compositionally biased region" description="Basic and acidic residues" evidence="4">
    <location>
        <begin position="502"/>
        <end position="513"/>
    </location>
</feature>
<evidence type="ECO:0000256" key="2">
    <source>
        <dbReference type="ARBA" id="ARBA00023043"/>
    </source>
</evidence>
<dbReference type="PANTHER" id="PTHR24123">
    <property type="entry name" value="ANKYRIN REPEAT-CONTAINING"/>
    <property type="match status" value="1"/>
</dbReference>
<evidence type="ECO:0000256" key="1">
    <source>
        <dbReference type="ARBA" id="ARBA00022737"/>
    </source>
</evidence>
<feature type="repeat" description="ANK" evidence="3">
    <location>
        <begin position="80"/>
        <end position="112"/>
    </location>
</feature>
<accession>A0ABR4D334</accession>
<dbReference type="InterPro" id="IPR002110">
    <property type="entry name" value="Ankyrin_rpt"/>
</dbReference>
<feature type="compositionally biased region" description="Acidic residues" evidence="4">
    <location>
        <begin position="377"/>
        <end position="396"/>
    </location>
</feature>
<evidence type="ECO:0000256" key="3">
    <source>
        <dbReference type="PROSITE-ProRule" id="PRU00023"/>
    </source>
</evidence>
<sequence>MDPNNGRSSKKRWKIFGAFKSATKSSSSNPRTSQNVSPGAGPVPQGKRSHLHDAIRDRNLVTVRKIVKAHPHEVHLADDQGTTPLVLAVLLGNLSIAKFLYESGACLMPQHNNDESLMYLAVLRESIPIVTWLAELRPPGMDHAAFLNARDPSGAAALHISVGKSLIDSTRILLENGADPNVLVCEAPSGVSFGTVCISNKTIPIDRAAPLTFAVAEGINIDSKKLVAMVKLLTQHGAATNIPEGASGAFPLHTAVYHDDPALIDAILDGPLDPALRAPVDVGSTPMHSEVMHGSTPLMYAATQGRFRAVKHLILRGADPTRVNNFGETGVHWAATGFKGLELGLDPEGNEHVRAAIIRMLVRGTDAGIDDAYNKDNDDDYDDDDDDNDNDDDEEKEKDGERTPAPRWKPCDVNIRTQLGSTALHAAAWMGWLRITKTLLKLGADPFVMAEGIHIETVQNARGTPAQYARLKGHFELAEVIDKWGRKLKKKREKEKKKKKGKAEEAEKGAGAS</sequence>
<dbReference type="RefSeq" id="XP_070863516.1">
    <property type="nucleotide sequence ID" value="XM_071014105.1"/>
</dbReference>
<dbReference type="SUPFAM" id="SSF48403">
    <property type="entry name" value="Ankyrin repeat"/>
    <property type="match status" value="2"/>
</dbReference>
<keyword evidence="2 3" id="KW-0040">ANK repeat</keyword>
<dbReference type="InterPro" id="IPR036770">
    <property type="entry name" value="Ankyrin_rpt-contain_sf"/>
</dbReference>
<name>A0ABR4D334_9PEZI</name>
<dbReference type="PROSITE" id="PS50297">
    <property type="entry name" value="ANK_REP_REGION"/>
    <property type="match status" value="4"/>
</dbReference>
<comment type="caution">
    <text evidence="5">The sequence shown here is derived from an EMBL/GenBank/DDBJ whole genome shotgun (WGS) entry which is preliminary data.</text>
</comment>
<evidence type="ECO:0000313" key="5">
    <source>
        <dbReference type="EMBL" id="KAL2264789.1"/>
    </source>
</evidence>
<gene>
    <name evidence="5" type="ORF">VTJ83DRAFT_7299</name>
</gene>
<feature type="repeat" description="ANK" evidence="3">
    <location>
        <begin position="419"/>
        <end position="451"/>
    </location>
</feature>
<proteinExistence type="predicted"/>
<reference evidence="5 6" key="1">
    <citation type="journal article" date="2024" name="Commun. Biol.">
        <title>Comparative genomic analysis of thermophilic fungi reveals convergent evolutionary adaptations and gene losses.</title>
        <authorList>
            <person name="Steindorff A.S."/>
            <person name="Aguilar-Pontes M.V."/>
            <person name="Robinson A.J."/>
            <person name="Andreopoulos B."/>
            <person name="LaButti K."/>
            <person name="Kuo A."/>
            <person name="Mondo S."/>
            <person name="Riley R."/>
            <person name="Otillar R."/>
            <person name="Haridas S."/>
            <person name="Lipzen A."/>
            <person name="Grimwood J."/>
            <person name="Schmutz J."/>
            <person name="Clum A."/>
            <person name="Reid I.D."/>
            <person name="Moisan M.C."/>
            <person name="Butler G."/>
            <person name="Nguyen T.T.M."/>
            <person name="Dewar K."/>
            <person name="Conant G."/>
            <person name="Drula E."/>
            <person name="Henrissat B."/>
            <person name="Hansel C."/>
            <person name="Singer S."/>
            <person name="Hutchinson M.I."/>
            <person name="de Vries R.P."/>
            <person name="Natvig D.O."/>
            <person name="Powell A.J."/>
            <person name="Tsang A."/>
            <person name="Grigoriev I.V."/>
        </authorList>
    </citation>
    <scope>NUCLEOTIDE SEQUENCE [LARGE SCALE GENOMIC DNA]</scope>
    <source>
        <strain evidence="5 6">ATCC 22073</strain>
    </source>
</reference>
<organism evidence="5 6">
    <name type="scientific">Remersonia thermophila</name>
    <dbReference type="NCBI Taxonomy" id="72144"/>
    <lineage>
        <taxon>Eukaryota</taxon>
        <taxon>Fungi</taxon>
        <taxon>Dikarya</taxon>
        <taxon>Ascomycota</taxon>
        <taxon>Pezizomycotina</taxon>
        <taxon>Sordariomycetes</taxon>
        <taxon>Sordariomycetidae</taxon>
        <taxon>Sordariales</taxon>
        <taxon>Sordariales incertae sedis</taxon>
        <taxon>Remersonia</taxon>
    </lineage>
</organism>
<feature type="region of interest" description="Disordered" evidence="4">
    <location>
        <begin position="486"/>
        <end position="513"/>
    </location>
</feature>
<feature type="compositionally biased region" description="Polar residues" evidence="4">
    <location>
        <begin position="22"/>
        <end position="37"/>
    </location>
</feature>